<sequence length="849" mass="91755">MTFEGLVQDKRFASEVVTTAVGGLGLDRPTGVVIRDAGVDVMKTAAALAAAHKDAIVHGRATLIYHLAVPFVGLDGSNATTTRPDFAVVAPRHPDAGGEVSASWLIVGDAKDYQRVRAKIDDSKLMKGFLQVALGAESAAQWSQLPDGMEVHTSGVLAVPRNTSLNPTAVIEDLTDHRDEVRMRVVERQTEVARFPDPTAIDPLEHLAHLAAHFDPASCAACDLFIFCRNELQLSKDPADLLIELGVKPEIRQQAIGLVDKTTPLGPVSSSVRSMIEASLSGVGVKSRQRRLDPIGSPGTVNVVLAKSDGATLGVYGLAIQRVTAQGAEAWDVTVFDNPDSDATRRQIMKLLGKQLFDALSNAVKANSANPEPVHVVVPDTGTADLLVGIADSIAGSELSRLRWQRDRNQDRPALTFDGKPAVIPPRLPEKDRTAVSFLLEQDRARTMRSRIPIVDLRAAFAALVTAGGPAANSLRVDYLYPWAVSGRVTIDFRAHGSVIEKSPHTVGAQLTTPQSNAIHKAFTGDKPGLPRPAKPAAYDSLVRDELTYKTDVFDKCLAALDTEFAASKLRAALRQVEGDSQIVWRRRLDLHAFDLVRFSRTSRFWRNDNVPVLEADKLFVDQLAILTSPLAAHDAAVDAGNRRVAIARVVGTSPYVLEVDSRRIGDESRVVALHVNGEPCVEEPTVTVKIQKGSFKISNMAIGPLAEISADPRQFEWDPHHDPGVAVGDELVVADFAWFSKNTGDAFLNVPRPSVDQRSAPKPDCTHDSYGDDPANHQYCCKPHEVSEATWSDELANRRASGRLNPQTWPPIVDSDAFDVAAVGDDLPDPAAEPAAAPPDDLSMDDVE</sequence>
<dbReference type="Proteomes" id="UP000292564">
    <property type="component" value="Unassembled WGS sequence"/>
</dbReference>
<protein>
    <submittedName>
        <fullName evidence="2">Uncharacterized protein</fullName>
    </submittedName>
</protein>
<keyword evidence="3" id="KW-1185">Reference proteome</keyword>
<evidence type="ECO:0000313" key="2">
    <source>
        <dbReference type="EMBL" id="RZU48738.1"/>
    </source>
</evidence>
<comment type="caution">
    <text evidence="2">The sequence shown here is derived from an EMBL/GenBank/DDBJ whole genome shotgun (WGS) entry which is preliminary data.</text>
</comment>
<proteinExistence type="predicted"/>
<feature type="region of interest" description="Disordered" evidence="1">
    <location>
        <begin position="752"/>
        <end position="771"/>
    </location>
</feature>
<gene>
    <name evidence="2" type="ORF">EV385_0459</name>
</gene>
<feature type="compositionally biased region" description="Basic and acidic residues" evidence="1">
    <location>
        <begin position="760"/>
        <end position="771"/>
    </location>
</feature>
<evidence type="ECO:0000256" key="1">
    <source>
        <dbReference type="SAM" id="MobiDB-lite"/>
    </source>
</evidence>
<feature type="region of interest" description="Disordered" evidence="1">
    <location>
        <begin position="823"/>
        <end position="849"/>
    </location>
</feature>
<dbReference type="AlphaFoldDB" id="A0A4Q7ZDL5"/>
<name>A0A4Q7ZDL5_9ACTN</name>
<dbReference type="OrthoDB" id="3754030at2"/>
<dbReference type="RefSeq" id="WP_130507939.1">
    <property type="nucleotide sequence ID" value="NZ_SHKY01000001.1"/>
</dbReference>
<reference evidence="2 3" key="1">
    <citation type="submission" date="2019-02" db="EMBL/GenBank/DDBJ databases">
        <title>Sequencing the genomes of 1000 actinobacteria strains.</title>
        <authorList>
            <person name="Klenk H.-P."/>
        </authorList>
    </citation>
    <scope>NUCLEOTIDE SEQUENCE [LARGE SCALE GENOMIC DNA]</scope>
    <source>
        <strain evidence="2 3">DSM 45162</strain>
    </source>
</reference>
<organism evidence="2 3">
    <name type="scientific">Krasilnikovia cinnamomea</name>
    <dbReference type="NCBI Taxonomy" id="349313"/>
    <lineage>
        <taxon>Bacteria</taxon>
        <taxon>Bacillati</taxon>
        <taxon>Actinomycetota</taxon>
        <taxon>Actinomycetes</taxon>
        <taxon>Micromonosporales</taxon>
        <taxon>Micromonosporaceae</taxon>
        <taxon>Krasilnikovia</taxon>
    </lineage>
</organism>
<feature type="compositionally biased region" description="Low complexity" evidence="1">
    <location>
        <begin position="830"/>
        <end position="842"/>
    </location>
</feature>
<evidence type="ECO:0000313" key="3">
    <source>
        <dbReference type="Proteomes" id="UP000292564"/>
    </source>
</evidence>
<accession>A0A4Q7ZDL5</accession>
<dbReference type="EMBL" id="SHKY01000001">
    <property type="protein sequence ID" value="RZU48738.1"/>
    <property type="molecule type" value="Genomic_DNA"/>
</dbReference>